<name>A0A4Y2R362_ARAVE</name>
<evidence type="ECO:0000313" key="1">
    <source>
        <dbReference type="EMBL" id="GBN70117.1"/>
    </source>
</evidence>
<keyword evidence="2" id="KW-1185">Reference proteome</keyword>
<feature type="non-terminal residue" evidence="1">
    <location>
        <position position="1"/>
    </location>
</feature>
<reference evidence="1 2" key="1">
    <citation type="journal article" date="2019" name="Sci. Rep.">
        <title>Orb-weaving spider Araneus ventricosus genome elucidates the spidroin gene catalogue.</title>
        <authorList>
            <person name="Kono N."/>
            <person name="Nakamura H."/>
            <person name="Ohtoshi R."/>
            <person name="Moran D.A.P."/>
            <person name="Shinohara A."/>
            <person name="Yoshida Y."/>
            <person name="Fujiwara M."/>
            <person name="Mori M."/>
            <person name="Tomita M."/>
            <person name="Arakawa K."/>
        </authorList>
    </citation>
    <scope>NUCLEOTIDE SEQUENCE [LARGE SCALE GENOMIC DNA]</scope>
</reference>
<organism evidence="1 2">
    <name type="scientific">Araneus ventricosus</name>
    <name type="common">Orbweaver spider</name>
    <name type="synonym">Epeira ventricosa</name>
    <dbReference type="NCBI Taxonomy" id="182803"/>
    <lineage>
        <taxon>Eukaryota</taxon>
        <taxon>Metazoa</taxon>
        <taxon>Ecdysozoa</taxon>
        <taxon>Arthropoda</taxon>
        <taxon>Chelicerata</taxon>
        <taxon>Arachnida</taxon>
        <taxon>Araneae</taxon>
        <taxon>Araneomorphae</taxon>
        <taxon>Entelegynae</taxon>
        <taxon>Araneoidea</taxon>
        <taxon>Araneidae</taxon>
        <taxon>Araneus</taxon>
    </lineage>
</organism>
<dbReference type="Proteomes" id="UP000499080">
    <property type="component" value="Unassembled WGS sequence"/>
</dbReference>
<accession>A0A4Y2R362</accession>
<evidence type="ECO:0000313" key="2">
    <source>
        <dbReference type="Proteomes" id="UP000499080"/>
    </source>
</evidence>
<gene>
    <name evidence="1" type="ORF">AVEN_265055_1</name>
</gene>
<dbReference type="AlphaFoldDB" id="A0A4Y2R362"/>
<sequence>ENGLSAPIAFPYVVPKDLKLLLPALHIVFRLILPPEKLGDVTFPHVIEWKSIPISGLIRHFPHTQAQNYAL</sequence>
<protein>
    <submittedName>
        <fullName evidence="1">Uncharacterized protein</fullName>
    </submittedName>
</protein>
<comment type="caution">
    <text evidence="1">The sequence shown here is derived from an EMBL/GenBank/DDBJ whole genome shotgun (WGS) entry which is preliminary data.</text>
</comment>
<proteinExistence type="predicted"/>
<dbReference type="EMBL" id="BGPR01015660">
    <property type="protein sequence ID" value="GBN70117.1"/>
    <property type="molecule type" value="Genomic_DNA"/>
</dbReference>